<evidence type="ECO:0000313" key="5">
    <source>
        <dbReference type="EMBL" id="GMH50937.1"/>
    </source>
</evidence>
<evidence type="ECO:0000259" key="3">
    <source>
        <dbReference type="PROSITE" id="PS50006"/>
    </source>
</evidence>
<dbReference type="PROSITE" id="PS51257">
    <property type="entry name" value="PROKAR_LIPOPROTEIN"/>
    <property type="match status" value="1"/>
</dbReference>
<dbReference type="SUPFAM" id="SSF49879">
    <property type="entry name" value="SMAD/FHA domain"/>
    <property type="match status" value="1"/>
</dbReference>
<dbReference type="SUPFAM" id="SSF56112">
    <property type="entry name" value="Protein kinase-like (PK-like)"/>
    <property type="match status" value="1"/>
</dbReference>
<gene>
    <name evidence="5" type="ORF">TrLO_g12720</name>
</gene>
<dbReference type="GO" id="GO:0004672">
    <property type="term" value="F:protein kinase activity"/>
    <property type="evidence" value="ECO:0007669"/>
    <property type="project" value="InterPro"/>
</dbReference>
<proteinExistence type="predicted"/>
<dbReference type="PANTHER" id="PTHR11909">
    <property type="entry name" value="CASEIN KINASE-RELATED"/>
    <property type="match status" value="1"/>
</dbReference>
<dbReference type="EMBL" id="BRXW01000400">
    <property type="protein sequence ID" value="GMH50937.1"/>
    <property type="molecule type" value="Genomic_DNA"/>
</dbReference>
<dbReference type="AlphaFoldDB" id="A0A9W6ZAK7"/>
<feature type="region of interest" description="Disordered" evidence="2">
    <location>
        <begin position="301"/>
        <end position="367"/>
    </location>
</feature>
<feature type="compositionally biased region" description="Acidic residues" evidence="2">
    <location>
        <begin position="340"/>
        <end position="367"/>
    </location>
</feature>
<evidence type="ECO:0000256" key="1">
    <source>
        <dbReference type="ARBA" id="ARBA00023860"/>
    </source>
</evidence>
<dbReference type="InterPro" id="IPR000719">
    <property type="entry name" value="Prot_kinase_dom"/>
</dbReference>
<dbReference type="Pfam" id="PF00498">
    <property type="entry name" value="FHA"/>
    <property type="match status" value="1"/>
</dbReference>
<accession>A0A9W6ZAK7</accession>
<dbReference type="PROSITE" id="PS50006">
    <property type="entry name" value="FHA_DOMAIN"/>
    <property type="match status" value="1"/>
</dbReference>
<evidence type="ECO:0000259" key="4">
    <source>
        <dbReference type="PROSITE" id="PS50011"/>
    </source>
</evidence>
<dbReference type="InterPro" id="IPR011009">
    <property type="entry name" value="Kinase-like_dom_sf"/>
</dbReference>
<feature type="domain" description="Protein kinase" evidence="4">
    <location>
        <begin position="16"/>
        <end position="299"/>
    </location>
</feature>
<dbReference type="PROSITE" id="PS50011">
    <property type="entry name" value="PROTEIN_KINASE_DOM"/>
    <property type="match status" value="1"/>
</dbReference>
<dbReference type="InterPro" id="IPR050235">
    <property type="entry name" value="CK1_Ser-Thr_kinase"/>
</dbReference>
<dbReference type="Pfam" id="PF00069">
    <property type="entry name" value="Pkinase"/>
    <property type="match status" value="1"/>
</dbReference>
<keyword evidence="6" id="KW-1185">Reference proteome</keyword>
<protein>
    <recommendedName>
        <fullName evidence="1">Casein kinase I</fullName>
    </recommendedName>
</protein>
<dbReference type="Proteomes" id="UP001165122">
    <property type="component" value="Unassembled WGS sequence"/>
</dbReference>
<sequence length="494" mass="55267">MSSLRGVQITTGPTTWTIGPLIGSGACSLGVFSITPSDPSSKSTKKQKSSQSNLRWCVKFAEVVETKGKKKKTDKQRNSDQIFYEYQLYSNALGPGRGIWCPEIPSLLLRPYGELTHSTKTYRYLIMEKIQYDIFHGCGESRNEILDRGKEIVRVFKELHGRGVVFVDVKPDNLRLDSKNNVRLIDLGCIERYITASGKHREDIGCGGGTPDYWSRRVSENEGCSVGRVDDVEAVLFCMLEEMEGTLPWSNAKSDAEMARVKSEWGDSQSGVWDYLKSLKYNDPVDYDLVISGLDDLKVSGGKGGKKKRKKSPGKKSPVKVKKSEVKKKISPRKKKEEVIEILESSEEEEEEEDDMDVEDSEEEEEDPPLYLVFESGPDAGVVWTVGEETCKVQRSKGSPKKTKSKKTKTQTTPTLTTLTLNDTEVSTNHATLSVKYFRKKKSILSSSLIIKDLNSSNGTFINGKKLEPKKTRAAFINDSVRFGASVCRIKNHP</sequence>
<dbReference type="InterPro" id="IPR000253">
    <property type="entry name" value="FHA_dom"/>
</dbReference>
<comment type="caution">
    <text evidence="5">The sequence shown here is derived from an EMBL/GenBank/DDBJ whole genome shotgun (WGS) entry which is preliminary data.</text>
</comment>
<feature type="compositionally biased region" description="Basic residues" evidence="2">
    <location>
        <begin position="304"/>
        <end position="321"/>
    </location>
</feature>
<evidence type="ECO:0000313" key="6">
    <source>
        <dbReference type="Proteomes" id="UP001165122"/>
    </source>
</evidence>
<reference evidence="6" key="1">
    <citation type="journal article" date="2023" name="Commun. Biol.">
        <title>Genome analysis of Parmales, the sister group of diatoms, reveals the evolutionary specialization of diatoms from phago-mixotrophs to photoautotrophs.</title>
        <authorList>
            <person name="Ban H."/>
            <person name="Sato S."/>
            <person name="Yoshikawa S."/>
            <person name="Yamada K."/>
            <person name="Nakamura Y."/>
            <person name="Ichinomiya M."/>
            <person name="Sato N."/>
            <person name="Blanc-Mathieu R."/>
            <person name="Endo H."/>
            <person name="Kuwata A."/>
            <person name="Ogata H."/>
        </authorList>
    </citation>
    <scope>NUCLEOTIDE SEQUENCE [LARGE SCALE GENOMIC DNA]</scope>
    <source>
        <strain evidence="6">NIES 3700</strain>
    </source>
</reference>
<feature type="domain" description="FHA" evidence="3">
    <location>
        <begin position="419"/>
        <end position="467"/>
    </location>
</feature>
<dbReference type="OrthoDB" id="5800476at2759"/>
<name>A0A9W6ZAK7_9STRA</name>
<evidence type="ECO:0000256" key="2">
    <source>
        <dbReference type="SAM" id="MobiDB-lite"/>
    </source>
</evidence>
<dbReference type="GO" id="GO:0005524">
    <property type="term" value="F:ATP binding"/>
    <property type="evidence" value="ECO:0007669"/>
    <property type="project" value="InterPro"/>
</dbReference>
<dbReference type="InterPro" id="IPR008984">
    <property type="entry name" value="SMAD_FHA_dom_sf"/>
</dbReference>
<dbReference type="SMART" id="SM00240">
    <property type="entry name" value="FHA"/>
    <property type="match status" value="1"/>
</dbReference>
<dbReference type="Gene3D" id="1.10.510.10">
    <property type="entry name" value="Transferase(Phosphotransferase) domain 1"/>
    <property type="match status" value="1"/>
</dbReference>
<dbReference type="Gene3D" id="2.60.200.20">
    <property type="match status" value="1"/>
</dbReference>
<organism evidence="5 6">
    <name type="scientific">Triparma laevis f. longispina</name>
    <dbReference type="NCBI Taxonomy" id="1714387"/>
    <lineage>
        <taxon>Eukaryota</taxon>
        <taxon>Sar</taxon>
        <taxon>Stramenopiles</taxon>
        <taxon>Ochrophyta</taxon>
        <taxon>Bolidophyceae</taxon>
        <taxon>Parmales</taxon>
        <taxon>Triparmaceae</taxon>
        <taxon>Triparma</taxon>
    </lineage>
</organism>